<dbReference type="AlphaFoldDB" id="A0A2J7TGU8"/>
<dbReference type="EMBL" id="PDZR01000010">
    <property type="protein sequence ID" value="PNG25990.1"/>
    <property type="molecule type" value="Genomic_DNA"/>
</dbReference>
<feature type="compositionally biased region" description="Polar residues" evidence="1">
    <location>
        <begin position="22"/>
        <end position="33"/>
    </location>
</feature>
<feature type="region of interest" description="Disordered" evidence="1">
    <location>
        <begin position="218"/>
        <end position="251"/>
    </location>
</feature>
<accession>A0A2J7TGU8</accession>
<evidence type="ECO:0000313" key="2">
    <source>
        <dbReference type="EMBL" id="PNG25990.1"/>
    </source>
</evidence>
<evidence type="ECO:0008006" key="4">
    <source>
        <dbReference type="Google" id="ProtNLM"/>
    </source>
</evidence>
<dbReference type="Proteomes" id="UP000236286">
    <property type="component" value="Unassembled WGS sequence"/>
</dbReference>
<dbReference type="InterPro" id="IPR003772">
    <property type="entry name" value="YceD"/>
</dbReference>
<proteinExistence type="predicted"/>
<dbReference type="Pfam" id="PF02620">
    <property type="entry name" value="YceD"/>
    <property type="match status" value="1"/>
</dbReference>
<protein>
    <recommendedName>
        <fullName evidence="4">DUF177 domain-containing protein</fullName>
    </recommendedName>
</protein>
<feature type="region of interest" description="Disordered" evidence="1">
    <location>
        <begin position="169"/>
        <end position="188"/>
    </location>
</feature>
<reference evidence="2 3" key="1">
    <citation type="submission" date="2017-10" db="EMBL/GenBank/DDBJ databases">
        <title>Genome announcement of Methylocella silvestris TVC from permafrost.</title>
        <authorList>
            <person name="Wang J."/>
            <person name="Geng K."/>
            <person name="Ul-Haque F."/>
            <person name="Crombie A.T."/>
            <person name="Street L.E."/>
            <person name="Wookey P.A."/>
            <person name="Murrell J.C."/>
            <person name="Pratscher J."/>
        </authorList>
    </citation>
    <scope>NUCLEOTIDE SEQUENCE [LARGE SCALE GENOMIC DNA]</scope>
    <source>
        <strain evidence="2 3">TVC</strain>
    </source>
</reference>
<comment type="caution">
    <text evidence="2">The sequence shown here is derived from an EMBL/GenBank/DDBJ whole genome shotgun (WGS) entry which is preliminary data.</text>
</comment>
<name>A0A2J7TGU8_METSI</name>
<evidence type="ECO:0000256" key="1">
    <source>
        <dbReference type="SAM" id="MobiDB-lite"/>
    </source>
</evidence>
<gene>
    <name evidence="2" type="ORF">CR492_10360</name>
</gene>
<evidence type="ECO:0000313" key="3">
    <source>
        <dbReference type="Proteomes" id="UP000236286"/>
    </source>
</evidence>
<feature type="region of interest" description="Disordered" evidence="1">
    <location>
        <begin position="1"/>
        <end position="33"/>
    </location>
</feature>
<feature type="region of interest" description="Disordered" evidence="1">
    <location>
        <begin position="48"/>
        <end position="70"/>
    </location>
</feature>
<organism evidence="2 3">
    <name type="scientific">Methylocella silvestris</name>
    <dbReference type="NCBI Taxonomy" id="199596"/>
    <lineage>
        <taxon>Bacteria</taxon>
        <taxon>Pseudomonadati</taxon>
        <taxon>Pseudomonadota</taxon>
        <taxon>Alphaproteobacteria</taxon>
        <taxon>Hyphomicrobiales</taxon>
        <taxon>Beijerinckiaceae</taxon>
        <taxon>Methylocella</taxon>
    </lineage>
</organism>
<feature type="compositionally biased region" description="Basic and acidic residues" evidence="1">
    <location>
        <begin position="50"/>
        <end position="68"/>
    </location>
</feature>
<sequence>MRGALPVMSRRPARRWLGRPSKPSSTGRCLSQTRPAWHDRAIRETIAMKSNDDRQAGRVRRGLAEKHAAPSPESLMPRIVKISELPDTGLKIAVIADPAERAAIAAADGLVAIESLAADLEITKEGARIEVGGRLKARVVATCVVTLDPFETEVEGDIEADFVVARDLTARGPRPPRGARREPEPPPVILEGPEPILNGQIDLGALVEEFLVLNLDPHPRKPGASFEPDAVLGSAEDAGSPFAVLKKRTDD</sequence>